<organism evidence="1 2">
    <name type="scientific">Saccharopolyspora hordei</name>
    <dbReference type="NCBI Taxonomy" id="1838"/>
    <lineage>
        <taxon>Bacteria</taxon>
        <taxon>Bacillati</taxon>
        <taxon>Actinomycetota</taxon>
        <taxon>Actinomycetes</taxon>
        <taxon>Pseudonocardiales</taxon>
        <taxon>Pseudonocardiaceae</taxon>
        <taxon>Saccharopolyspora</taxon>
    </lineage>
</organism>
<proteinExistence type="predicted"/>
<comment type="caution">
    <text evidence="1">The sequence shown here is derived from an EMBL/GenBank/DDBJ whole genome shotgun (WGS) entry which is preliminary data.</text>
</comment>
<name>A0A853AT01_9PSEU</name>
<gene>
    <name evidence="1" type="ORF">HNR68_004290</name>
</gene>
<dbReference type="EMBL" id="JACCFJ010000001">
    <property type="protein sequence ID" value="NYI85660.1"/>
    <property type="molecule type" value="Genomic_DNA"/>
</dbReference>
<dbReference type="Proteomes" id="UP000587002">
    <property type="component" value="Unassembled WGS sequence"/>
</dbReference>
<dbReference type="AlphaFoldDB" id="A0A853AT01"/>
<accession>A0A853AT01</accession>
<keyword evidence="2" id="KW-1185">Reference proteome</keyword>
<protein>
    <submittedName>
        <fullName evidence="1">Uncharacterized protein</fullName>
    </submittedName>
</protein>
<reference evidence="1 2" key="1">
    <citation type="submission" date="2020-07" db="EMBL/GenBank/DDBJ databases">
        <title>Sequencing the genomes of 1000 actinobacteria strains.</title>
        <authorList>
            <person name="Klenk H.-P."/>
        </authorList>
    </citation>
    <scope>NUCLEOTIDE SEQUENCE [LARGE SCALE GENOMIC DNA]</scope>
    <source>
        <strain evidence="1 2">DSM 44065</strain>
    </source>
</reference>
<evidence type="ECO:0000313" key="2">
    <source>
        <dbReference type="Proteomes" id="UP000587002"/>
    </source>
</evidence>
<sequence length="29" mass="3014">MGTLIAALATLALAIPSWYTAQSQAHNAE</sequence>
<evidence type="ECO:0000313" key="1">
    <source>
        <dbReference type="EMBL" id="NYI85660.1"/>
    </source>
</evidence>